<dbReference type="PRINTS" id="PR01438">
    <property type="entry name" value="UNVRSLSTRESS"/>
</dbReference>
<accession>A0A0E3S3Q6</accession>
<dbReference type="PANTHER" id="PTHR46268">
    <property type="entry name" value="STRESS RESPONSE PROTEIN NHAX"/>
    <property type="match status" value="1"/>
</dbReference>
<dbReference type="AlphaFoldDB" id="A0A0E3S3Q6"/>
<dbReference type="PATRIC" id="fig|1434111.4.peg.2053"/>
<gene>
    <name evidence="3" type="ORF">MSLAZ_1575</name>
</gene>
<keyword evidence="4" id="KW-1185">Reference proteome</keyword>
<organism evidence="3 4">
    <name type="scientific">Methanosarcina lacustris Z-7289</name>
    <dbReference type="NCBI Taxonomy" id="1434111"/>
    <lineage>
        <taxon>Archaea</taxon>
        <taxon>Methanobacteriati</taxon>
        <taxon>Methanobacteriota</taxon>
        <taxon>Stenosarchaea group</taxon>
        <taxon>Methanomicrobia</taxon>
        <taxon>Methanosarcinales</taxon>
        <taxon>Methanosarcinaceae</taxon>
        <taxon>Methanosarcina</taxon>
    </lineage>
</organism>
<evidence type="ECO:0000313" key="4">
    <source>
        <dbReference type="Proteomes" id="UP000033072"/>
    </source>
</evidence>
<sequence>MGVANFKKIMIATDGSICSRMAANNAIELARLSGGTVYAVYVVSTDYFSSMAVDFDWERMNEALKKEGHSAVSYVKRTGEMEGVYVELVLLEGHPADELIRYAEENKMDIVVMGTLGKTGLDRLLLGSVAENVVRHCKVPVMIVSQLPANKLAGM</sequence>
<dbReference type="GeneID" id="24806330"/>
<dbReference type="RefSeq" id="WP_048125989.1">
    <property type="nucleotide sequence ID" value="NZ_CP009515.1"/>
</dbReference>
<evidence type="ECO:0000313" key="3">
    <source>
        <dbReference type="EMBL" id="AKB74836.1"/>
    </source>
</evidence>
<dbReference type="PANTHER" id="PTHR46268:SF6">
    <property type="entry name" value="UNIVERSAL STRESS PROTEIN UP12"/>
    <property type="match status" value="1"/>
</dbReference>
<dbReference type="InterPro" id="IPR014729">
    <property type="entry name" value="Rossmann-like_a/b/a_fold"/>
</dbReference>
<evidence type="ECO:0000259" key="2">
    <source>
        <dbReference type="Pfam" id="PF00582"/>
    </source>
</evidence>
<comment type="similarity">
    <text evidence="1">Belongs to the universal stress protein A family.</text>
</comment>
<dbReference type="STRING" id="1434111.MSLAZ_1575"/>
<dbReference type="InterPro" id="IPR006016">
    <property type="entry name" value="UspA"/>
</dbReference>
<dbReference type="CDD" id="cd00293">
    <property type="entry name" value="USP-like"/>
    <property type="match status" value="1"/>
</dbReference>
<dbReference type="OrthoDB" id="105697at2157"/>
<dbReference type="Gene3D" id="3.40.50.620">
    <property type="entry name" value="HUPs"/>
    <property type="match status" value="1"/>
</dbReference>
<dbReference type="KEGG" id="mls:MSLAZ_1575"/>
<evidence type="ECO:0000256" key="1">
    <source>
        <dbReference type="ARBA" id="ARBA00008791"/>
    </source>
</evidence>
<reference evidence="3 4" key="1">
    <citation type="submission" date="2014-07" db="EMBL/GenBank/DDBJ databases">
        <title>Methanogenic archaea and the global carbon cycle.</title>
        <authorList>
            <person name="Henriksen J.R."/>
            <person name="Luke J."/>
            <person name="Reinhart S."/>
            <person name="Benedict M.N."/>
            <person name="Youngblut N.D."/>
            <person name="Metcalf M.E."/>
            <person name="Whitaker R.J."/>
            <person name="Metcalf W.W."/>
        </authorList>
    </citation>
    <scope>NUCLEOTIDE SEQUENCE [LARGE SCALE GENOMIC DNA]</scope>
    <source>
        <strain evidence="3 4">Z-7289</strain>
    </source>
</reference>
<protein>
    <submittedName>
        <fullName evidence="3">Universal stress protein</fullName>
    </submittedName>
</protein>
<dbReference type="InterPro" id="IPR006015">
    <property type="entry name" value="Universal_stress_UspA"/>
</dbReference>
<dbReference type="Pfam" id="PF00582">
    <property type="entry name" value="Usp"/>
    <property type="match status" value="1"/>
</dbReference>
<dbReference type="HOGENOM" id="CLU_049301_11_0_2"/>
<dbReference type="EMBL" id="CP009515">
    <property type="protein sequence ID" value="AKB74836.1"/>
    <property type="molecule type" value="Genomic_DNA"/>
</dbReference>
<dbReference type="SUPFAM" id="SSF52402">
    <property type="entry name" value="Adenine nucleotide alpha hydrolases-like"/>
    <property type="match status" value="1"/>
</dbReference>
<name>A0A0E3S3Q6_9EURY</name>
<proteinExistence type="inferred from homology"/>
<dbReference type="Proteomes" id="UP000033072">
    <property type="component" value="Chromosome"/>
</dbReference>
<feature type="domain" description="UspA" evidence="2">
    <location>
        <begin position="6"/>
        <end position="144"/>
    </location>
</feature>